<feature type="transmembrane region" description="Helical" evidence="14">
    <location>
        <begin position="713"/>
        <end position="732"/>
    </location>
</feature>
<evidence type="ECO:0000256" key="7">
    <source>
        <dbReference type="ARBA" id="ARBA00022989"/>
    </source>
</evidence>
<evidence type="ECO:0000256" key="8">
    <source>
        <dbReference type="ARBA" id="ARBA00023053"/>
    </source>
</evidence>
<comment type="subcellular location">
    <subcellularLocation>
        <location evidence="1">Cell membrane</location>
        <topology evidence="1">Multi-pass membrane protein</topology>
    </subcellularLocation>
</comment>
<gene>
    <name evidence="15" type="ORF">FKY71_09085</name>
</gene>
<keyword evidence="10 14" id="KW-0472">Membrane</keyword>
<feature type="transmembrane region" description="Helical" evidence="14">
    <location>
        <begin position="308"/>
        <end position="329"/>
    </location>
</feature>
<evidence type="ECO:0000256" key="12">
    <source>
        <dbReference type="ARBA" id="ARBA00033708"/>
    </source>
</evidence>
<dbReference type="Gene3D" id="1.20.1730.10">
    <property type="entry name" value="Sodium/glucose cotransporter"/>
    <property type="match status" value="1"/>
</dbReference>
<evidence type="ECO:0000256" key="1">
    <source>
        <dbReference type="ARBA" id="ARBA00004651"/>
    </source>
</evidence>
<feature type="transmembrane region" description="Helical" evidence="14">
    <location>
        <begin position="547"/>
        <end position="572"/>
    </location>
</feature>
<dbReference type="PANTHER" id="PTHR48086">
    <property type="entry name" value="SODIUM/PROLINE SYMPORTER-RELATED"/>
    <property type="match status" value="1"/>
</dbReference>
<feature type="transmembrane region" description="Helical" evidence="14">
    <location>
        <begin position="45"/>
        <end position="63"/>
    </location>
</feature>
<evidence type="ECO:0000256" key="13">
    <source>
        <dbReference type="RuleBase" id="RU362091"/>
    </source>
</evidence>
<comment type="caution">
    <text evidence="15">The sequence shown here is derived from an EMBL/GenBank/DDBJ whole genome shotgun (WGS) entry which is preliminary data.</text>
</comment>
<evidence type="ECO:0000256" key="11">
    <source>
        <dbReference type="ARBA" id="ARBA00023201"/>
    </source>
</evidence>
<reference evidence="15 16" key="1">
    <citation type="submission" date="2019-06" db="EMBL/GenBank/DDBJ databases">
        <title>Metagenome assembled Genome of Spiribacter salinus SL48-SHIP from the microbial mat of Salt Lake 48 (Novosibirsk region, Russia).</title>
        <authorList>
            <person name="Shipova A."/>
            <person name="Rozanov A.S."/>
            <person name="Bryanskaya A.V."/>
            <person name="Peltek S.E."/>
        </authorList>
    </citation>
    <scope>NUCLEOTIDE SEQUENCE [LARGE SCALE GENOMIC DNA]</scope>
    <source>
        <strain evidence="15">SL48-SHIP-2</strain>
    </source>
</reference>
<comment type="similarity">
    <text evidence="2 13">Belongs to the sodium:solute symporter (SSF) (TC 2.A.21) family.</text>
</comment>
<dbReference type="GO" id="GO:0006814">
    <property type="term" value="P:sodium ion transport"/>
    <property type="evidence" value="ECO:0007669"/>
    <property type="project" value="UniProtKB-KW"/>
</dbReference>
<keyword evidence="9" id="KW-0406">Ion transport</keyword>
<keyword evidence="4" id="KW-1003">Cell membrane</keyword>
<evidence type="ECO:0000313" key="16">
    <source>
        <dbReference type="Proteomes" id="UP000315400"/>
    </source>
</evidence>
<evidence type="ECO:0000256" key="10">
    <source>
        <dbReference type="ARBA" id="ARBA00023136"/>
    </source>
</evidence>
<protein>
    <submittedName>
        <fullName evidence="15">Sodium:solute symporter family protein</fullName>
    </submittedName>
</protein>
<dbReference type="PROSITE" id="PS50283">
    <property type="entry name" value="NA_SOLUT_SYMP_3"/>
    <property type="match status" value="1"/>
</dbReference>
<keyword evidence="6" id="KW-0769">Symport</keyword>
<keyword evidence="3" id="KW-0813">Transport</keyword>
<accession>A0A540VRF9</accession>
<feature type="transmembrane region" description="Helical" evidence="14">
    <location>
        <begin position="476"/>
        <end position="499"/>
    </location>
</feature>
<evidence type="ECO:0000313" key="15">
    <source>
        <dbReference type="EMBL" id="TQE99351.1"/>
    </source>
</evidence>
<keyword evidence="11" id="KW-0739">Sodium transport</keyword>
<proteinExistence type="inferred from homology"/>
<comment type="catalytic activity">
    <reaction evidence="12">
        <text>L-proline(in) + Na(+)(in) = L-proline(out) + Na(+)(out)</text>
        <dbReference type="Rhea" id="RHEA:28967"/>
        <dbReference type="ChEBI" id="CHEBI:29101"/>
        <dbReference type="ChEBI" id="CHEBI:60039"/>
    </reaction>
</comment>
<dbReference type="Pfam" id="PF00474">
    <property type="entry name" value="SSF"/>
    <property type="match status" value="1"/>
</dbReference>
<feature type="transmembrane region" description="Helical" evidence="14">
    <location>
        <begin position="75"/>
        <end position="94"/>
    </location>
</feature>
<evidence type="ECO:0000256" key="9">
    <source>
        <dbReference type="ARBA" id="ARBA00023065"/>
    </source>
</evidence>
<organism evidence="15 16">
    <name type="scientific">Spiribacter salinus</name>
    <dbReference type="NCBI Taxonomy" id="1335746"/>
    <lineage>
        <taxon>Bacteria</taxon>
        <taxon>Pseudomonadati</taxon>
        <taxon>Pseudomonadota</taxon>
        <taxon>Gammaproteobacteria</taxon>
        <taxon>Chromatiales</taxon>
        <taxon>Ectothiorhodospiraceae</taxon>
        <taxon>Spiribacter</taxon>
    </lineage>
</organism>
<keyword evidence="8" id="KW-0915">Sodium</keyword>
<dbReference type="EMBL" id="VIFK01000069">
    <property type="protein sequence ID" value="TQE99351.1"/>
    <property type="molecule type" value="Genomic_DNA"/>
</dbReference>
<evidence type="ECO:0000256" key="3">
    <source>
        <dbReference type="ARBA" id="ARBA00022448"/>
    </source>
</evidence>
<dbReference type="InterPro" id="IPR038377">
    <property type="entry name" value="Na/Glc_symporter_sf"/>
</dbReference>
<evidence type="ECO:0000256" key="14">
    <source>
        <dbReference type="SAM" id="Phobius"/>
    </source>
</evidence>
<sequence>MEPMAIWLFVFVALYWGYCIFWGIKGYIWSRTASDYFVAGRSVSMWVFILAATATSFSGWTFVGHPGLIYVDGLQYAYASFYTICIPFTGMMFLKRQWMIGKRWGYVTPGEMFVDYFRTDTIRILILIVAVIFAVPYLGIQLRASGFLFHVLTDGWMAVEVGMWLLSAVVLFYVASGGLRAVAYVDAVQCILLMIGIFSIGVVALYYIGGWDNFTNTVAGLADWETATGGESPGSPGLIPGDSGASGYVAVPGVIQWVGGAADAQGGVWTGIMNLTYMLALGGIMASPSFTMWAFSNTNPRPFAPQQTWMSPLGVGALLFIFTAIQALAGHGLGANTQFAQDVFSEQYEEELSQYRELFLPDAEHRDLVSEVGSRLDAGESLDDMDLGVLVPAAVLQRGMIQTENPDLSDQQVQQYLAAGLAALERGESPRDLPAEWLDVLPGDFERGWLDLQSDRGGDGELVPQLLNMLQATAPWLAALLAVCALAAMQSTGAAYMSTTSGMFTRDLLKRYLMPNASHGAQVAAGRIFVTILVLAALTVATFTTDALVLLGGLATSMGTQMWVPLAAICFFPWLTRPGVVAGLAVGIVAAIMVEPLGMNLASAIGIDVPWGRWPLTIHSAGWGLALNIIVAVSVSALTQNREEFEHRMTVHNFLRDHASLPDHKRHLIPIAFILVFAFWVIGIGPGGVIGNWLFGDPANPETWWVFGLPSIWVWQLIWWLFGIYMMYFCCYKCEMSTVPEREIQVLFDEDQDSDHARMDVSRP</sequence>
<feature type="transmembrane region" description="Helical" evidence="14">
    <location>
        <begin position="520"/>
        <end position="541"/>
    </location>
</feature>
<feature type="transmembrane region" description="Helical" evidence="14">
    <location>
        <begin position="122"/>
        <end position="140"/>
    </location>
</feature>
<dbReference type="AlphaFoldDB" id="A0A540VRF9"/>
<dbReference type="InterPro" id="IPR050277">
    <property type="entry name" value="Sodium:Solute_Symporter"/>
</dbReference>
<dbReference type="InterPro" id="IPR001734">
    <property type="entry name" value="Na/solute_symporter"/>
</dbReference>
<evidence type="ECO:0000256" key="4">
    <source>
        <dbReference type="ARBA" id="ARBA00022475"/>
    </source>
</evidence>
<name>A0A540VRF9_9GAMM</name>
<feature type="transmembrane region" description="Helical" evidence="14">
    <location>
        <begin position="579"/>
        <end position="598"/>
    </location>
</feature>
<evidence type="ECO:0000256" key="2">
    <source>
        <dbReference type="ARBA" id="ARBA00006434"/>
    </source>
</evidence>
<evidence type="ECO:0000256" key="6">
    <source>
        <dbReference type="ARBA" id="ARBA00022847"/>
    </source>
</evidence>
<keyword evidence="5 14" id="KW-0812">Transmembrane</keyword>
<feature type="transmembrane region" description="Helical" evidence="14">
    <location>
        <begin position="187"/>
        <end position="208"/>
    </location>
</feature>
<feature type="transmembrane region" description="Helical" evidence="14">
    <location>
        <begin position="155"/>
        <end position="175"/>
    </location>
</feature>
<feature type="transmembrane region" description="Helical" evidence="14">
    <location>
        <begin position="6"/>
        <end position="24"/>
    </location>
</feature>
<dbReference type="Proteomes" id="UP000315400">
    <property type="component" value="Unassembled WGS sequence"/>
</dbReference>
<feature type="transmembrane region" description="Helical" evidence="14">
    <location>
        <begin position="275"/>
        <end position="296"/>
    </location>
</feature>
<dbReference type="PANTHER" id="PTHR48086:SF3">
    <property type="entry name" value="SODIUM_PROLINE SYMPORTER"/>
    <property type="match status" value="1"/>
</dbReference>
<dbReference type="GO" id="GO:0005886">
    <property type="term" value="C:plasma membrane"/>
    <property type="evidence" value="ECO:0007669"/>
    <property type="project" value="UniProtKB-SubCell"/>
</dbReference>
<feature type="transmembrane region" description="Helical" evidence="14">
    <location>
        <begin position="618"/>
        <end position="639"/>
    </location>
</feature>
<evidence type="ECO:0000256" key="5">
    <source>
        <dbReference type="ARBA" id="ARBA00022692"/>
    </source>
</evidence>
<feature type="transmembrane region" description="Helical" evidence="14">
    <location>
        <begin position="668"/>
        <end position="693"/>
    </location>
</feature>
<dbReference type="GO" id="GO:0015293">
    <property type="term" value="F:symporter activity"/>
    <property type="evidence" value="ECO:0007669"/>
    <property type="project" value="UniProtKB-KW"/>
</dbReference>
<keyword evidence="7 14" id="KW-1133">Transmembrane helix</keyword>